<dbReference type="OrthoDB" id="194468at2759"/>
<dbReference type="RefSeq" id="XP_025559455.1">
    <property type="nucleotide sequence ID" value="XM_025703395.1"/>
</dbReference>
<evidence type="ECO:0000313" key="5">
    <source>
        <dbReference type="EMBL" id="PYH65661.1"/>
    </source>
</evidence>
<feature type="compositionally biased region" description="Low complexity" evidence="3">
    <location>
        <begin position="613"/>
        <end position="632"/>
    </location>
</feature>
<dbReference type="Gene3D" id="3.20.20.140">
    <property type="entry name" value="Metal-dependent hydrolases"/>
    <property type="match status" value="1"/>
</dbReference>
<proteinExistence type="predicted"/>
<dbReference type="SUPFAM" id="SSF51338">
    <property type="entry name" value="Composite domain of metallo-dependent hydrolases"/>
    <property type="match status" value="1"/>
</dbReference>
<dbReference type="InterPro" id="IPR011059">
    <property type="entry name" value="Metal-dep_hydrolase_composite"/>
</dbReference>
<dbReference type="GeneID" id="37207987"/>
<dbReference type="CDD" id="cd14688">
    <property type="entry name" value="bZIP_YAP"/>
    <property type="match status" value="1"/>
</dbReference>
<protein>
    <submittedName>
        <fullName evidence="5">5-methylthioadenosine/S-adenosylhomocysteine deaminase n1</fullName>
    </submittedName>
</protein>
<gene>
    <name evidence="5" type="ORF">BO88DRAFT_347924</name>
</gene>
<dbReference type="Gene3D" id="2.30.40.10">
    <property type="entry name" value="Urease, subunit C, domain 1"/>
    <property type="match status" value="1"/>
</dbReference>
<dbReference type="AlphaFoldDB" id="A0A319B1S3"/>
<evidence type="ECO:0000256" key="1">
    <source>
        <dbReference type="ARBA" id="ARBA00022801"/>
    </source>
</evidence>
<keyword evidence="6" id="KW-1185">Reference proteome</keyword>
<keyword evidence="1" id="KW-0378">Hydrolase</keyword>
<accession>A0A319B1S3</accession>
<name>A0A319B1S3_ASPVC</name>
<dbReference type="EMBL" id="KZ821637">
    <property type="protein sequence ID" value="PYH65661.1"/>
    <property type="molecule type" value="Genomic_DNA"/>
</dbReference>
<dbReference type="InterPro" id="IPR032466">
    <property type="entry name" value="Metal_Hydrolase"/>
</dbReference>
<reference evidence="5" key="1">
    <citation type="submission" date="2016-12" db="EMBL/GenBank/DDBJ databases">
        <title>The genomes of Aspergillus section Nigri reveals drivers in fungal speciation.</title>
        <authorList>
            <consortium name="DOE Joint Genome Institute"/>
            <person name="Vesth T.C."/>
            <person name="Nybo J."/>
            <person name="Theobald S."/>
            <person name="Brandl J."/>
            <person name="Frisvad J.C."/>
            <person name="Nielsen K.F."/>
            <person name="Lyhne E.K."/>
            <person name="Kogle M.E."/>
            <person name="Kuo A."/>
            <person name="Riley R."/>
            <person name="Clum A."/>
            <person name="Nolan M."/>
            <person name="Lipzen A."/>
            <person name="Salamov A."/>
            <person name="Henrissat B."/>
            <person name="Wiebenga A."/>
            <person name="De Vries R.P."/>
            <person name="Grigoriev I.V."/>
            <person name="Mortensen U.H."/>
            <person name="Andersen M.R."/>
            <person name="Baker S.E."/>
        </authorList>
    </citation>
    <scope>NUCLEOTIDE SEQUENCE [LARGE SCALE GENOMIC DNA]</scope>
    <source>
        <strain evidence="5">CBS 113365</strain>
    </source>
</reference>
<dbReference type="PANTHER" id="PTHR43794">
    <property type="entry name" value="AMINOHYDROLASE SSNA-RELATED"/>
    <property type="match status" value="1"/>
</dbReference>
<dbReference type="PANTHER" id="PTHR43794:SF11">
    <property type="entry name" value="AMIDOHYDROLASE-RELATED DOMAIN-CONTAINING PROTEIN"/>
    <property type="match status" value="1"/>
</dbReference>
<feature type="compositionally biased region" description="Polar residues" evidence="3">
    <location>
        <begin position="639"/>
        <end position="650"/>
    </location>
</feature>
<dbReference type="GO" id="GO:0016810">
    <property type="term" value="F:hydrolase activity, acting on carbon-nitrogen (but not peptide) bonds"/>
    <property type="evidence" value="ECO:0007669"/>
    <property type="project" value="InterPro"/>
</dbReference>
<evidence type="ECO:0000256" key="2">
    <source>
        <dbReference type="SAM" id="Coils"/>
    </source>
</evidence>
<evidence type="ECO:0000313" key="6">
    <source>
        <dbReference type="Proteomes" id="UP000248405"/>
    </source>
</evidence>
<organism evidence="5 6">
    <name type="scientific">Aspergillus vadensis (strain CBS 113365 / IMI 142717 / IBT 24658)</name>
    <dbReference type="NCBI Taxonomy" id="1448311"/>
    <lineage>
        <taxon>Eukaryota</taxon>
        <taxon>Fungi</taxon>
        <taxon>Dikarya</taxon>
        <taxon>Ascomycota</taxon>
        <taxon>Pezizomycotina</taxon>
        <taxon>Eurotiomycetes</taxon>
        <taxon>Eurotiomycetidae</taxon>
        <taxon>Eurotiales</taxon>
        <taxon>Aspergillaceae</taxon>
        <taxon>Aspergillus</taxon>
        <taxon>Aspergillus subgen. Circumdati</taxon>
    </lineage>
</organism>
<dbReference type="SUPFAM" id="SSF51556">
    <property type="entry name" value="Metallo-dependent hydrolases"/>
    <property type="match status" value="1"/>
</dbReference>
<feature type="region of interest" description="Disordered" evidence="3">
    <location>
        <begin position="605"/>
        <end position="658"/>
    </location>
</feature>
<sequence>MPSTILLQNATILVPSGDDVTPLREHSLLIEGNKIAQISSHIAPPSVDTQVIDCTGKIVSPGFIDTHHHLWQTQLKGRHADHTLIEYMPTGNLQQINYSPEDIFWGQLAGCLEALDAGTTTVVDHAHMNVTAAHSLHGLQATVSSGIRSIFCYTPTPTVKSWKPEIVPGGNFLDDWVVKQLSDLATAAPYGDGRVEIGLGFDGLMLPKDVVVSLYDRARKAGTKVITTHYVRGHFSDDSLVDLLDSYGLLGPDIILSHATHLTSSDVEKLSKAKSWVSSTPGSELQMAHGYPVCFQEGCSKISSLGIDCHSSTSSDLVTAMRLGLQAERARRNEEVLASGKTPRSLDLSVQDVFRLATIQGARTLHMEDKLGSIEVGKLADLVIFDGTSPGMVCASEQDPVAAIVLHSSIRDIDTVIVDGQVRKKDGRLTSVEISPSFSEVHIPKQKVEWGHVAQKLVTSRQSIEEARVKTGATDLDSMVSASLKLFHADQARFTRVILWEMTPRRSSKRVGRPRLDTTATTNTTAILSPNRRTQVRRAQRTYRLRKEAVFRNAIDRAEQLEARFRIVREEVAGLLADVATEEQQLHPTFRTRLKRLHEVLLFDDGDGTPVATSTDNTTPSSSFSSSSTETDPSPPGQHHQQPTYSNNNHRLIHNQPLTPIPTKHHTYAFHEPRFLRKLHRYTLEHAYRLFTDPRSNPFTIYRVFRLVPCIRDPQKTQPRFQQLLTGGCTDPLEVPGLPFYGIGGAGTHFRGVDGDVPRNRRMPGRVLGVMSRSSNSSSKSKGDMLEMYGLGGTWFDCRDVEGFLGLMGVDVTSGGMFLRCSGSAGSGDAVGEYVLDVEGFFSSKWLL</sequence>
<feature type="domain" description="Amidohydrolase-related" evidence="4">
    <location>
        <begin position="58"/>
        <end position="422"/>
    </location>
</feature>
<feature type="coiled-coil region" evidence="2">
    <location>
        <begin position="551"/>
        <end position="578"/>
    </location>
</feature>
<dbReference type="Proteomes" id="UP000248405">
    <property type="component" value="Unassembled WGS sequence"/>
</dbReference>
<keyword evidence="2" id="KW-0175">Coiled coil</keyword>
<dbReference type="Pfam" id="PF01979">
    <property type="entry name" value="Amidohydro_1"/>
    <property type="match status" value="1"/>
</dbReference>
<evidence type="ECO:0000259" key="4">
    <source>
        <dbReference type="Pfam" id="PF01979"/>
    </source>
</evidence>
<dbReference type="InterPro" id="IPR050287">
    <property type="entry name" value="MTA/SAH_deaminase"/>
</dbReference>
<evidence type="ECO:0000256" key="3">
    <source>
        <dbReference type="SAM" id="MobiDB-lite"/>
    </source>
</evidence>
<dbReference type="InterPro" id="IPR006680">
    <property type="entry name" value="Amidohydro-rel"/>
</dbReference>